<keyword evidence="1" id="KW-0472">Membrane</keyword>
<dbReference type="Gene3D" id="3.10.560.10">
    <property type="entry name" value="Outer membrane lipoprotein wza domain like"/>
    <property type="match status" value="1"/>
</dbReference>
<sequence>MQSVQKKRGRRSTTATLEFPVTACMFVVVVAALLPGCRTASSLGLPVSANSNRLLPYASHLRQSVGHRPDIATELAKQALPPHRVEAGDILVIEPNDFNSPIRLQSDQTVPQDGVIELGEYGRIAVTGLNTEEIQQLVQARIAARETVRRKGQIGLATHRQNADSAGESVPDYGITVRLVNLENAQYYVMGEVNAPGSYPLVGAETVLDAVIAAGGLSDRANEHQVILTRPQLDGQPRQILPVCYKQILQLGDVSTNYQLQPGDRVYVPSVTLWEDVKQSLTFGSDKSCPHCRTYQR</sequence>
<dbReference type="Proteomes" id="UP000318081">
    <property type="component" value="Chromosome"/>
</dbReference>
<keyword evidence="1" id="KW-0812">Transmembrane</keyword>
<dbReference type="Pfam" id="PF22461">
    <property type="entry name" value="SLBB_2"/>
    <property type="match status" value="1"/>
</dbReference>
<dbReference type="InterPro" id="IPR054765">
    <property type="entry name" value="SLBB_dom"/>
</dbReference>
<feature type="transmembrane region" description="Helical" evidence="1">
    <location>
        <begin position="12"/>
        <end position="34"/>
    </location>
</feature>
<dbReference type="PANTHER" id="PTHR33619:SF3">
    <property type="entry name" value="POLYSACCHARIDE EXPORT PROTEIN GFCE-RELATED"/>
    <property type="match status" value="1"/>
</dbReference>
<keyword evidence="4" id="KW-1185">Reference proteome</keyword>
<gene>
    <name evidence="3" type="ORF">TBK1r_12750</name>
</gene>
<protein>
    <submittedName>
        <fullName evidence="3">SLBB domain protein</fullName>
    </submittedName>
</protein>
<dbReference type="RefSeq" id="WP_145208157.1">
    <property type="nucleotide sequence ID" value="NZ_CP036432.1"/>
</dbReference>
<reference evidence="3 4" key="1">
    <citation type="submission" date="2019-02" db="EMBL/GenBank/DDBJ databases">
        <title>Deep-cultivation of Planctomycetes and their phenomic and genomic characterization uncovers novel biology.</title>
        <authorList>
            <person name="Wiegand S."/>
            <person name="Jogler M."/>
            <person name="Boedeker C."/>
            <person name="Pinto D."/>
            <person name="Vollmers J."/>
            <person name="Rivas-Marin E."/>
            <person name="Kohn T."/>
            <person name="Peeters S.H."/>
            <person name="Heuer A."/>
            <person name="Rast P."/>
            <person name="Oberbeckmann S."/>
            <person name="Bunk B."/>
            <person name="Jeske O."/>
            <person name="Meyerdierks A."/>
            <person name="Storesund J.E."/>
            <person name="Kallscheuer N."/>
            <person name="Luecker S."/>
            <person name="Lage O.M."/>
            <person name="Pohl T."/>
            <person name="Merkel B.J."/>
            <person name="Hornburger P."/>
            <person name="Mueller R.-W."/>
            <person name="Bruemmer F."/>
            <person name="Labrenz M."/>
            <person name="Spormann A.M."/>
            <person name="Op den Camp H."/>
            <person name="Overmann J."/>
            <person name="Amann R."/>
            <person name="Jetten M.S.M."/>
            <person name="Mascher T."/>
            <person name="Medema M.H."/>
            <person name="Devos D.P."/>
            <person name="Kaster A.-K."/>
            <person name="Ovreas L."/>
            <person name="Rohde M."/>
            <person name="Galperin M.Y."/>
            <person name="Jogler C."/>
        </authorList>
    </citation>
    <scope>NUCLEOTIDE SEQUENCE [LARGE SCALE GENOMIC DNA]</scope>
    <source>
        <strain evidence="3 4">TBK1r</strain>
    </source>
</reference>
<evidence type="ECO:0000313" key="4">
    <source>
        <dbReference type="Proteomes" id="UP000318081"/>
    </source>
</evidence>
<accession>A0ABX5XKI0</accession>
<name>A0ABX5XKI0_9BACT</name>
<evidence type="ECO:0000256" key="1">
    <source>
        <dbReference type="SAM" id="Phobius"/>
    </source>
</evidence>
<evidence type="ECO:0000259" key="2">
    <source>
        <dbReference type="Pfam" id="PF22461"/>
    </source>
</evidence>
<keyword evidence="1" id="KW-1133">Transmembrane helix</keyword>
<dbReference type="InterPro" id="IPR049712">
    <property type="entry name" value="Poly_export"/>
</dbReference>
<dbReference type="EMBL" id="CP036432">
    <property type="protein sequence ID" value="QDV82346.1"/>
    <property type="molecule type" value="Genomic_DNA"/>
</dbReference>
<proteinExistence type="predicted"/>
<evidence type="ECO:0000313" key="3">
    <source>
        <dbReference type="EMBL" id="QDV82346.1"/>
    </source>
</evidence>
<feature type="domain" description="SLBB" evidence="2">
    <location>
        <begin position="186"/>
        <end position="268"/>
    </location>
</feature>
<dbReference type="PANTHER" id="PTHR33619">
    <property type="entry name" value="POLYSACCHARIDE EXPORT PROTEIN GFCE-RELATED"/>
    <property type="match status" value="1"/>
</dbReference>
<organism evidence="3 4">
    <name type="scientific">Stieleria magnilauensis</name>
    <dbReference type="NCBI Taxonomy" id="2527963"/>
    <lineage>
        <taxon>Bacteria</taxon>
        <taxon>Pseudomonadati</taxon>
        <taxon>Planctomycetota</taxon>
        <taxon>Planctomycetia</taxon>
        <taxon>Pirellulales</taxon>
        <taxon>Pirellulaceae</taxon>
        <taxon>Stieleria</taxon>
    </lineage>
</organism>